<dbReference type="Proteomes" id="UP000187464">
    <property type="component" value="Chromosome I"/>
</dbReference>
<feature type="domain" description="Aminotransferase class I/classII large" evidence="6">
    <location>
        <begin position="65"/>
        <end position="405"/>
    </location>
</feature>
<evidence type="ECO:0000256" key="4">
    <source>
        <dbReference type="ARBA" id="ARBA00022898"/>
    </source>
</evidence>
<comment type="cofactor">
    <cofactor evidence="1 5">
        <name>pyridoxal 5'-phosphate</name>
        <dbReference type="ChEBI" id="CHEBI:597326"/>
    </cofactor>
</comment>
<dbReference type="InterPro" id="IPR015422">
    <property type="entry name" value="PyrdxlP-dep_Trfase_small"/>
</dbReference>
<gene>
    <name evidence="7" type="ORF">PSM36_1970</name>
</gene>
<dbReference type="Gene3D" id="3.90.1150.10">
    <property type="entry name" value="Aspartate Aminotransferase, domain 1"/>
    <property type="match status" value="1"/>
</dbReference>
<protein>
    <submittedName>
        <fullName evidence="7">7-keto-8-aminopelargonate synthetase</fullName>
    </submittedName>
</protein>
<reference evidence="7 8" key="1">
    <citation type="submission" date="2016-08" db="EMBL/GenBank/DDBJ databases">
        <authorList>
            <person name="Seilhamer J.J."/>
        </authorList>
    </citation>
    <scope>NUCLEOTIDE SEQUENCE [LARGE SCALE GENOMIC DNA]</scope>
    <source>
        <strain evidence="7">M3/6</strain>
    </source>
</reference>
<evidence type="ECO:0000256" key="1">
    <source>
        <dbReference type="ARBA" id="ARBA00001933"/>
    </source>
</evidence>
<dbReference type="InterPro" id="IPR015421">
    <property type="entry name" value="PyrdxlP-dep_Trfase_major"/>
</dbReference>
<dbReference type="InterPro" id="IPR004839">
    <property type="entry name" value="Aminotransferase_I/II_large"/>
</dbReference>
<accession>A0A1R3T402</accession>
<dbReference type="InterPro" id="IPR001917">
    <property type="entry name" value="Aminotrans_II_pyridoxalP_BS"/>
</dbReference>
<evidence type="ECO:0000313" key="8">
    <source>
        <dbReference type="Proteomes" id="UP000187464"/>
    </source>
</evidence>
<dbReference type="KEGG" id="psac:PSM36_1970"/>
<dbReference type="GO" id="GO:0030170">
    <property type="term" value="F:pyridoxal phosphate binding"/>
    <property type="evidence" value="ECO:0007669"/>
    <property type="project" value="InterPro"/>
</dbReference>
<evidence type="ECO:0000256" key="5">
    <source>
        <dbReference type="RuleBase" id="RU003693"/>
    </source>
</evidence>
<dbReference type="PROSITE" id="PS00599">
    <property type="entry name" value="AA_TRANSFER_CLASS_2"/>
    <property type="match status" value="1"/>
</dbReference>
<dbReference type="EMBL" id="LT605205">
    <property type="protein sequence ID" value="SCD20779.1"/>
    <property type="molecule type" value="Genomic_DNA"/>
</dbReference>
<dbReference type="GO" id="GO:0016740">
    <property type="term" value="F:transferase activity"/>
    <property type="evidence" value="ECO:0007669"/>
    <property type="project" value="UniProtKB-KW"/>
</dbReference>
<keyword evidence="3" id="KW-0808">Transferase</keyword>
<name>A0A1R3T402_9BACT</name>
<evidence type="ECO:0000313" key="7">
    <source>
        <dbReference type="EMBL" id="SCD20779.1"/>
    </source>
</evidence>
<comment type="pathway">
    <text evidence="2">Lipid metabolism.</text>
</comment>
<dbReference type="AlphaFoldDB" id="A0A1R3T402"/>
<dbReference type="RefSeq" id="WP_076930728.1">
    <property type="nucleotide sequence ID" value="NZ_LT605205.1"/>
</dbReference>
<dbReference type="Pfam" id="PF00155">
    <property type="entry name" value="Aminotran_1_2"/>
    <property type="match status" value="1"/>
</dbReference>
<evidence type="ECO:0000256" key="2">
    <source>
        <dbReference type="ARBA" id="ARBA00005189"/>
    </source>
</evidence>
<dbReference type="STRING" id="1642647.PSM36_1970"/>
<dbReference type="SUPFAM" id="SSF53383">
    <property type="entry name" value="PLP-dependent transferases"/>
    <property type="match status" value="1"/>
</dbReference>
<keyword evidence="4 5" id="KW-0663">Pyridoxal phosphate</keyword>
<dbReference type="Gene3D" id="3.40.640.10">
    <property type="entry name" value="Type I PLP-dependent aspartate aminotransferase-like (Major domain)"/>
    <property type="match status" value="1"/>
</dbReference>
<organism evidence="7 8">
    <name type="scientific">Proteiniphilum saccharofermentans</name>
    <dbReference type="NCBI Taxonomy" id="1642647"/>
    <lineage>
        <taxon>Bacteria</taxon>
        <taxon>Pseudomonadati</taxon>
        <taxon>Bacteroidota</taxon>
        <taxon>Bacteroidia</taxon>
        <taxon>Bacteroidales</taxon>
        <taxon>Dysgonomonadaceae</taxon>
        <taxon>Proteiniphilum</taxon>
    </lineage>
</organism>
<sequence length="416" mass="46276">MEREKYSLKDFGFNLEMNFVDRADYFQDYIHQLDDSKHRAYLAEATTGIGSTMTVRDIYTREPRKVISFVANDYLGMSKHPQTIAAGIEALKKYGTGACAAPIIGGFLEEHRLLEREIAEFIGQEDAMIFSSGYGTNTGVLGCLLGKKDIALTDTFVHMSVTEGLSNTNVKTIGHNDLDYLEMTLKKVQDEYITKLVIIDGAYSQDGDIALIPEILQMCRKYGAFLMVDDAHGIGVFGETGRGVIEHYEILGQVDIVTGTLSKSFGSVGGFVGASKNIIRYIKWYAKSSIFSAAITPQATASSREALRIMKADPSYREKLWKNVAYLKKCLLESGFDIKNTVSPIFPIMVRDNYKVKKIAAMLLRSGIYAVGICYPAVSRKDARIRASVLATHEFGDLDNLVHSLVKIDRALNFRQ</sequence>
<dbReference type="InterPro" id="IPR050087">
    <property type="entry name" value="AON_synthase_class-II"/>
</dbReference>
<proteinExistence type="inferred from homology"/>
<comment type="similarity">
    <text evidence="5">Belongs to the class-II pyridoxal-phosphate-dependent aminotransferase family.</text>
</comment>
<keyword evidence="8" id="KW-1185">Reference proteome</keyword>
<evidence type="ECO:0000259" key="6">
    <source>
        <dbReference type="Pfam" id="PF00155"/>
    </source>
</evidence>
<dbReference type="PANTHER" id="PTHR13693">
    <property type="entry name" value="CLASS II AMINOTRANSFERASE/8-AMINO-7-OXONONANOATE SYNTHASE"/>
    <property type="match status" value="1"/>
</dbReference>
<dbReference type="InterPro" id="IPR015424">
    <property type="entry name" value="PyrdxlP-dep_Trfase"/>
</dbReference>
<evidence type="ECO:0000256" key="3">
    <source>
        <dbReference type="ARBA" id="ARBA00022679"/>
    </source>
</evidence>